<evidence type="ECO:0000313" key="7">
    <source>
        <dbReference type="Proteomes" id="UP000734854"/>
    </source>
</evidence>
<comment type="caution">
    <text evidence="6">The sequence shown here is derived from an EMBL/GenBank/DDBJ whole genome shotgun (WGS) entry which is preliminary data.</text>
</comment>
<sequence length="535" mass="59960">MAVVAENLLKSGEVSAMIRQGFISSPRLSPASSPPPKLPATASGSSEASAFPSPLRPSFPAPRTTTLFEMMAQEGAPLRPPMRTQQHDLQERIAAVLASKGPSDLKLSVSSSNGMRIRMAAHRRVLTARSRFFAEKLAGICGRTSSRPVVVEICECDDAEVYVEAVGLMYSDDLRRMLAGEDVEKVLGLLQIPSVTFVIKLDSSCVNLSLAIEVSVDIKFDEGISACLDYLEAIPWSEYEEEKVTSIIGKLHIQQLSEPVREILQRVSVEPSSFANADSIFLGIFDGILQSKDKKARRDMKTLISSLLKEDVNHSNAQYNKLDVSKESLYYLCHKCLDHLMQLFSEAANVECLGDRASLMNEVAREADNVQWLVDILINKRIADEFVVLWGDQRELSTCHSKIPCMYRFEISRITAQLFVALGRGQILVSKDAKISLLRTWLEALYDDFGWMKRACREFDKKMVEDGLCATILTLPMVEQQSILLRWSDCFLSNGDNCPNMQRAFEVWWRRAFVRQYTGDPNNSQLQNVVSDDHT</sequence>
<accession>A0A8J5G7H1</accession>
<dbReference type="InterPro" id="IPR000210">
    <property type="entry name" value="BTB/POZ_dom"/>
</dbReference>
<dbReference type="EMBL" id="JACMSC010000011">
    <property type="protein sequence ID" value="KAG6501361.1"/>
    <property type="molecule type" value="Genomic_DNA"/>
</dbReference>
<name>A0A8J5G7H1_ZINOF</name>
<dbReference type="Pfam" id="PF25553">
    <property type="entry name" value="BTB-POZ_ANK-like"/>
    <property type="match status" value="1"/>
</dbReference>
<dbReference type="InterPro" id="IPR011333">
    <property type="entry name" value="SKP1/BTB/POZ_sf"/>
</dbReference>
<evidence type="ECO:0000259" key="5">
    <source>
        <dbReference type="PROSITE" id="PS50097"/>
    </source>
</evidence>
<evidence type="ECO:0000256" key="3">
    <source>
        <dbReference type="ARBA" id="ARBA00022786"/>
    </source>
</evidence>
<protein>
    <recommendedName>
        <fullName evidence="5">BTB domain-containing protein</fullName>
    </recommendedName>
</protein>
<proteinExistence type="predicted"/>
<dbReference type="Proteomes" id="UP000734854">
    <property type="component" value="Unassembled WGS sequence"/>
</dbReference>
<evidence type="ECO:0000256" key="1">
    <source>
        <dbReference type="ARBA" id="ARBA00002668"/>
    </source>
</evidence>
<organism evidence="6 7">
    <name type="scientific">Zingiber officinale</name>
    <name type="common">Ginger</name>
    <name type="synonym">Amomum zingiber</name>
    <dbReference type="NCBI Taxonomy" id="94328"/>
    <lineage>
        <taxon>Eukaryota</taxon>
        <taxon>Viridiplantae</taxon>
        <taxon>Streptophyta</taxon>
        <taxon>Embryophyta</taxon>
        <taxon>Tracheophyta</taxon>
        <taxon>Spermatophyta</taxon>
        <taxon>Magnoliopsida</taxon>
        <taxon>Liliopsida</taxon>
        <taxon>Zingiberales</taxon>
        <taxon>Zingiberaceae</taxon>
        <taxon>Zingiber</taxon>
    </lineage>
</organism>
<comment type="function">
    <text evidence="1">May act as a substrate-specific adapter of an E3 ubiquitin-protein ligase complex (CUL3-RBX1-BTB) which mediates the ubiquitination and subsequent proteasomal degradation of target proteins.</text>
</comment>
<dbReference type="InterPro" id="IPR058039">
    <property type="entry name" value="At3g05675-like_ankyrin"/>
</dbReference>
<comment type="pathway">
    <text evidence="2">Protein modification; protein ubiquitination.</text>
</comment>
<feature type="region of interest" description="Disordered" evidence="4">
    <location>
        <begin position="25"/>
        <end position="58"/>
    </location>
</feature>
<dbReference type="UniPathway" id="UPA00143"/>
<evidence type="ECO:0000256" key="2">
    <source>
        <dbReference type="ARBA" id="ARBA00004906"/>
    </source>
</evidence>
<evidence type="ECO:0000256" key="4">
    <source>
        <dbReference type="SAM" id="MobiDB-lite"/>
    </source>
</evidence>
<dbReference type="GO" id="GO:0016567">
    <property type="term" value="P:protein ubiquitination"/>
    <property type="evidence" value="ECO:0007669"/>
    <property type="project" value="UniProtKB-UniPathway"/>
</dbReference>
<dbReference type="PANTHER" id="PTHR31060:SF32">
    <property type="entry name" value="BTB_POZ DOMAIN PLANT PROTEIN"/>
    <property type="match status" value="1"/>
</dbReference>
<reference evidence="6 7" key="1">
    <citation type="submission" date="2020-08" db="EMBL/GenBank/DDBJ databases">
        <title>Plant Genome Project.</title>
        <authorList>
            <person name="Zhang R.-G."/>
        </authorList>
    </citation>
    <scope>NUCLEOTIDE SEQUENCE [LARGE SCALE GENOMIC DNA]</scope>
    <source>
        <tissue evidence="6">Rhizome</tissue>
    </source>
</reference>
<keyword evidence="7" id="KW-1185">Reference proteome</keyword>
<dbReference type="PANTHER" id="PTHR31060">
    <property type="entry name" value="OSJNBA0011J08.25 PROTEIN-RELATED"/>
    <property type="match status" value="1"/>
</dbReference>
<feature type="domain" description="BTB" evidence="5">
    <location>
        <begin position="103"/>
        <end position="174"/>
    </location>
</feature>
<dbReference type="PROSITE" id="PS50097">
    <property type="entry name" value="BTB"/>
    <property type="match status" value="1"/>
</dbReference>
<dbReference type="Gene3D" id="3.30.710.10">
    <property type="entry name" value="Potassium Channel Kv1.1, Chain A"/>
    <property type="match status" value="1"/>
</dbReference>
<gene>
    <name evidence="6" type="ORF">ZIOFF_041240</name>
</gene>
<keyword evidence="3" id="KW-0833">Ubl conjugation pathway</keyword>
<evidence type="ECO:0000313" key="6">
    <source>
        <dbReference type="EMBL" id="KAG6501361.1"/>
    </source>
</evidence>
<dbReference type="AlphaFoldDB" id="A0A8J5G7H1"/>
<dbReference type="InterPro" id="IPR038920">
    <property type="entry name" value="At3g05675-like"/>
</dbReference>